<dbReference type="SUPFAM" id="SSF53098">
    <property type="entry name" value="Ribonuclease H-like"/>
    <property type="match status" value="1"/>
</dbReference>
<name>A0A8J5KRU0_ZINOF</name>
<evidence type="ECO:0000256" key="3">
    <source>
        <dbReference type="ARBA" id="ARBA00008372"/>
    </source>
</evidence>
<dbReference type="InterPro" id="IPR002885">
    <property type="entry name" value="PPR_rpt"/>
</dbReference>
<reference evidence="6 7" key="1">
    <citation type="submission" date="2020-08" db="EMBL/GenBank/DDBJ databases">
        <title>Plant Genome Project.</title>
        <authorList>
            <person name="Zhang R.-G."/>
        </authorList>
    </citation>
    <scope>NUCLEOTIDE SEQUENCE [LARGE SCALE GENOMIC DNA]</scope>
    <source>
        <tissue evidence="6">Rhizome</tissue>
    </source>
</reference>
<feature type="repeat" description="PPR" evidence="5">
    <location>
        <begin position="232"/>
        <end position="266"/>
    </location>
</feature>
<keyword evidence="4" id="KW-0677">Repeat</keyword>
<gene>
    <name evidence="6" type="ORF">ZIOFF_055122</name>
</gene>
<comment type="similarity">
    <text evidence="2">Belongs to the PPR family. P subfamily.</text>
</comment>
<comment type="cofactor">
    <cofactor evidence="1">
        <name>a divalent metal cation</name>
        <dbReference type="ChEBI" id="CHEBI:60240"/>
    </cofactor>
</comment>
<feature type="repeat" description="PPR" evidence="5">
    <location>
        <begin position="267"/>
        <end position="301"/>
    </location>
</feature>
<dbReference type="Gene3D" id="3.30.420.10">
    <property type="entry name" value="Ribonuclease H-like superfamily/Ribonuclease H"/>
    <property type="match status" value="1"/>
</dbReference>
<dbReference type="InterPro" id="IPR011990">
    <property type="entry name" value="TPR-like_helical_dom_sf"/>
</dbReference>
<accession>A0A8J5KRU0</accession>
<evidence type="ECO:0008006" key="8">
    <source>
        <dbReference type="Google" id="ProtNLM"/>
    </source>
</evidence>
<dbReference type="Proteomes" id="UP000734854">
    <property type="component" value="Unassembled WGS sequence"/>
</dbReference>
<dbReference type="Pfam" id="PF04857">
    <property type="entry name" value="CAF1"/>
    <property type="match status" value="1"/>
</dbReference>
<dbReference type="GO" id="GO:0003676">
    <property type="term" value="F:nucleic acid binding"/>
    <property type="evidence" value="ECO:0007669"/>
    <property type="project" value="InterPro"/>
</dbReference>
<evidence type="ECO:0000256" key="4">
    <source>
        <dbReference type="ARBA" id="ARBA00022737"/>
    </source>
</evidence>
<feature type="repeat" description="PPR" evidence="5">
    <location>
        <begin position="446"/>
        <end position="480"/>
    </location>
</feature>
<sequence length="732" mass="83089">MRASAHRLLRKMTPLFIQIRDFGRSVPIRCSTALPPPPRHDSQAVLQSIFLNLRHRKWNFLQQFSSCLADPLLVRQVLFRCRSSPRLALEFFDWLSSEQKKSKDVTPPDLDTLSFLIHVLVSAKMFDEALCIMRQLMQERGIPVLELLDALARSRKRYGGSRDAYDAIVRCCTQIGAGKDAYLVIRTLRARGVWVSIHACNNLLNHLISNRDAGVTFWKMYKEMIALGYVENVNTFNLLIYALCRECKISEAFGVLCRMINGGISLNVVTFNMLIDGCCRNGEFDLAYNLFKKMKFVSKNAVEPNIVTFNCLINALCKAGKSELGEHLVKRDIAKKGLLSNMRTYATLIDGYAREGKLEEALRLFIEMVDDDIVPNTVLYNSLLNWLFKQGHIEEAGFLLSDMRKAHASPDCFTCAIAVDGYFRNGLAHEALGYYKQIREEKSVNDVIPYNSLVKHLHEQGRIYEVKQLLGTMFSSGLAPDVVTYSTLIDRFFKDRNIDDALEVYDQMLKDGQMPNLITYNSIIYGFCQVEHVDLALLAVEELKGAGVLLDVFTYNTMIHGYLSLQRVEEACDLCHSMQRLGIAVNVVTCNIFMNFLCKSGCFDLAEELLRIMLDRFIIPDSITYTILVTSFHKSYSASLLPRLRPFSTNAPNGGSVAAKHVTRSNFNVALEGLRVCVEESDLVVIDLEMTGVMSAPWRDSFEFDRSDVHYLKLKDSSEKFAVVQFDVCPFR</sequence>
<feature type="repeat" description="PPR" evidence="5">
    <location>
        <begin position="551"/>
        <end position="585"/>
    </location>
</feature>
<dbReference type="AlphaFoldDB" id="A0A8J5KRU0"/>
<dbReference type="Pfam" id="PF13041">
    <property type="entry name" value="PPR_2"/>
    <property type="match status" value="4"/>
</dbReference>
<dbReference type="PANTHER" id="PTHR47941">
    <property type="entry name" value="PENTATRICOPEPTIDE REPEAT-CONTAINING PROTEIN 3, MITOCHONDRIAL"/>
    <property type="match status" value="1"/>
</dbReference>
<feature type="repeat" description="PPR" evidence="5">
    <location>
        <begin position="516"/>
        <end position="550"/>
    </location>
</feature>
<dbReference type="NCBIfam" id="TIGR00756">
    <property type="entry name" value="PPR"/>
    <property type="match status" value="9"/>
</dbReference>
<feature type="repeat" description="PPR" evidence="5">
    <location>
        <begin position="376"/>
        <end position="410"/>
    </location>
</feature>
<comment type="caution">
    <text evidence="6">The sequence shown here is derived from an EMBL/GenBank/DDBJ whole genome shotgun (WGS) entry which is preliminary data.</text>
</comment>
<proteinExistence type="inferred from homology"/>
<feature type="repeat" description="PPR" evidence="5">
    <location>
        <begin position="305"/>
        <end position="340"/>
    </location>
</feature>
<dbReference type="Gene3D" id="1.25.40.10">
    <property type="entry name" value="Tetratricopeptide repeat domain"/>
    <property type="match status" value="5"/>
</dbReference>
<evidence type="ECO:0000256" key="5">
    <source>
        <dbReference type="PROSITE-ProRule" id="PRU00708"/>
    </source>
</evidence>
<evidence type="ECO:0000313" key="7">
    <source>
        <dbReference type="Proteomes" id="UP000734854"/>
    </source>
</evidence>
<dbReference type="InterPro" id="IPR006941">
    <property type="entry name" value="RNase_CAF1"/>
</dbReference>
<dbReference type="PROSITE" id="PS51375">
    <property type="entry name" value="PPR"/>
    <property type="match status" value="10"/>
</dbReference>
<evidence type="ECO:0000256" key="1">
    <source>
        <dbReference type="ARBA" id="ARBA00001968"/>
    </source>
</evidence>
<feature type="repeat" description="PPR" evidence="5">
    <location>
        <begin position="341"/>
        <end position="375"/>
    </location>
</feature>
<organism evidence="6 7">
    <name type="scientific">Zingiber officinale</name>
    <name type="common">Ginger</name>
    <name type="synonym">Amomum zingiber</name>
    <dbReference type="NCBI Taxonomy" id="94328"/>
    <lineage>
        <taxon>Eukaryota</taxon>
        <taxon>Viridiplantae</taxon>
        <taxon>Streptophyta</taxon>
        <taxon>Embryophyta</taxon>
        <taxon>Tracheophyta</taxon>
        <taxon>Spermatophyta</taxon>
        <taxon>Magnoliopsida</taxon>
        <taxon>Liliopsida</taxon>
        <taxon>Zingiberales</taxon>
        <taxon>Zingiberaceae</taxon>
        <taxon>Zingiber</taxon>
    </lineage>
</organism>
<feature type="repeat" description="PPR" evidence="5">
    <location>
        <begin position="481"/>
        <end position="515"/>
    </location>
</feature>
<evidence type="ECO:0000256" key="2">
    <source>
        <dbReference type="ARBA" id="ARBA00007626"/>
    </source>
</evidence>
<dbReference type="Pfam" id="PF12854">
    <property type="entry name" value="PPR_1"/>
    <property type="match status" value="1"/>
</dbReference>
<protein>
    <recommendedName>
        <fullName evidence="8">Pentatricopeptide repeat-containing protein</fullName>
    </recommendedName>
</protein>
<evidence type="ECO:0000313" key="6">
    <source>
        <dbReference type="EMBL" id="KAG6486545.1"/>
    </source>
</evidence>
<feature type="repeat" description="PPR" evidence="5">
    <location>
        <begin position="586"/>
        <end position="620"/>
    </location>
</feature>
<dbReference type="InterPro" id="IPR036397">
    <property type="entry name" value="RNaseH_sf"/>
</dbReference>
<comment type="similarity">
    <text evidence="3">Belongs to the CAF1 family.</text>
</comment>
<dbReference type="Pfam" id="PF01535">
    <property type="entry name" value="PPR"/>
    <property type="match status" value="1"/>
</dbReference>
<keyword evidence="7" id="KW-1185">Reference proteome</keyword>
<dbReference type="EMBL" id="JACMSC010000015">
    <property type="protein sequence ID" value="KAG6486545.1"/>
    <property type="molecule type" value="Genomic_DNA"/>
</dbReference>
<dbReference type="InterPro" id="IPR012337">
    <property type="entry name" value="RNaseH-like_sf"/>
</dbReference>